<evidence type="ECO:0008006" key="4">
    <source>
        <dbReference type="Google" id="ProtNLM"/>
    </source>
</evidence>
<organism evidence="2 3">
    <name type="scientific">Niallia taxi</name>
    <dbReference type="NCBI Taxonomy" id="2499688"/>
    <lineage>
        <taxon>Bacteria</taxon>
        <taxon>Bacillati</taxon>
        <taxon>Bacillota</taxon>
        <taxon>Bacilli</taxon>
        <taxon>Bacillales</taxon>
        <taxon>Bacillaceae</taxon>
        <taxon>Niallia</taxon>
    </lineage>
</organism>
<feature type="transmembrane region" description="Helical" evidence="1">
    <location>
        <begin position="116"/>
        <end position="136"/>
    </location>
</feature>
<dbReference type="Proteomes" id="UP000288024">
    <property type="component" value="Unassembled WGS sequence"/>
</dbReference>
<gene>
    <name evidence="2" type="ORF">EM808_08895</name>
</gene>
<evidence type="ECO:0000313" key="3">
    <source>
        <dbReference type="Proteomes" id="UP000288024"/>
    </source>
</evidence>
<evidence type="ECO:0000313" key="2">
    <source>
        <dbReference type="EMBL" id="RVT65597.1"/>
    </source>
</evidence>
<protein>
    <recommendedName>
        <fullName evidence="4">DUF5683 domain-containing protein</fullName>
    </recommendedName>
</protein>
<keyword evidence="1" id="KW-0812">Transmembrane</keyword>
<keyword evidence="1" id="KW-1133">Transmembrane helix</keyword>
<dbReference type="AlphaFoldDB" id="A0A3S2TVV8"/>
<proteinExistence type="predicted"/>
<keyword evidence="3" id="KW-1185">Reference proteome</keyword>
<reference evidence="2 3" key="1">
    <citation type="submission" date="2019-01" db="EMBL/GenBank/DDBJ databases">
        <title>Bacillus sp. M5HDSG1-1, whole genome shotgun sequence.</title>
        <authorList>
            <person name="Tuo L."/>
        </authorList>
    </citation>
    <scope>NUCLEOTIDE SEQUENCE [LARGE SCALE GENOMIC DNA]</scope>
    <source>
        <strain evidence="2 3">M5HDSG1-1</strain>
    </source>
</reference>
<accession>A0A3S2TVV8</accession>
<keyword evidence="1" id="KW-0472">Membrane</keyword>
<feature type="transmembrane region" description="Helical" evidence="1">
    <location>
        <begin position="93"/>
        <end position="110"/>
    </location>
</feature>
<name>A0A3S2TVV8_9BACI</name>
<dbReference type="RefSeq" id="WP_127737815.1">
    <property type="nucleotide sequence ID" value="NZ_CAJCKN010000141.1"/>
</dbReference>
<dbReference type="GeneID" id="87618437"/>
<evidence type="ECO:0000256" key="1">
    <source>
        <dbReference type="SAM" id="Phobius"/>
    </source>
</evidence>
<comment type="caution">
    <text evidence="2">The sequence shown here is derived from an EMBL/GenBank/DDBJ whole genome shotgun (WGS) entry which is preliminary data.</text>
</comment>
<sequence length="139" mass="15789">MRIIPALFSIIMPGFGQIYNRELVKGLIFVILEHFDNMLGRINQAIALDINGFHQQAIEATNFEVMLFYPGFYVYAVWDSWFYAREGADKTKTAIPFVIAGFLGEIAALLAPKIPYPTLTIGVLMIVPMFIGMYVFRDQ</sequence>
<dbReference type="EMBL" id="RZTZ01000002">
    <property type="protein sequence ID" value="RVT65597.1"/>
    <property type="molecule type" value="Genomic_DNA"/>
</dbReference>